<dbReference type="GO" id="GO:0016020">
    <property type="term" value="C:membrane"/>
    <property type="evidence" value="ECO:0007669"/>
    <property type="project" value="TreeGrafter"/>
</dbReference>
<keyword evidence="2" id="KW-1185">Reference proteome</keyword>
<dbReference type="SUPFAM" id="SSF55486">
    <property type="entry name" value="Metalloproteases ('zincins'), catalytic domain"/>
    <property type="match status" value="1"/>
</dbReference>
<evidence type="ECO:0000313" key="2">
    <source>
        <dbReference type="Proteomes" id="UP000762676"/>
    </source>
</evidence>
<dbReference type="PANTHER" id="PTHR11533">
    <property type="entry name" value="PROTEASE M1 ZINC METALLOPROTEASE"/>
    <property type="match status" value="1"/>
</dbReference>
<dbReference type="Proteomes" id="UP000762676">
    <property type="component" value="Unassembled WGS sequence"/>
</dbReference>
<dbReference type="GO" id="GO:0005737">
    <property type="term" value="C:cytoplasm"/>
    <property type="evidence" value="ECO:0007669"/>
    <property type="project" value="TreeGrafter"/>
</dbReference>
<protein>
    <submittedName>
        <fullName evidence="1">Aminopeptidase N</fullName>
    </submittedName>
</protein>
<dbReference type="GO" id="GO:0070006">
    <property type="term" value="F:metalloaminopeptidase activity"/>
    <property type="evidence" value="ECO:0007669"/>
    <property type="project" value="TreeGrafter"/>
</dbReference>
<dbReference type="PANTHER" id="PTHR11533:SF174">
    <property type="entry name" value="PUROMYCIN-SENSITIVE AMINOPEPTIDASE-RELATED"/>
    <property type="match status" value="1"/>
</dbReference>
<accession>A0AAV4EJ37</accession>
<dbReference type="GO" id="GO:0008270">
    <property type="term" value="F:zinc ion binding"/>
    <property type="evidence" value="ECO:0007669"/>
    <property type="project" value="TreeGrafter"/>
</dbReference>
<comment type="caution">
    <text evidence="1">The sequence shown here is derived from an EMBL/GenBank/DDBJ whole genome shotgun (WGS) entry which is preliminary data.</text>
</comment>
<dbReference type="AlphaFoldDB" id="A0AAV4EJ37"/>
<proteinExistence type="predicted"/>
<name>A0AAV4EJ37_9GAST</name>
<dbReference type="GO" id="GO:0043171">
    <property type="term" value="P:peptide catabolic process"/>
    <property type="evidence" value="ECO:0007669"/>
    <property type="project" value="TreeGrafter"/>
</dbReference>
<reference evidence="1 2" key="1">
    <citation type="journal article" date="2021" name="Elife">
        <title>Chloroplast acquisition without the gene transfer in kleptoplastic sea slugs, Plakobranchus ocellatus.</title>
        <authorList>
            <person name="Maeda T."/>
            <person name="Takahashi S."/>
            <person name="Yoshida T."/>
            <person name="Shimamura S."/>
            <person name="Takaki Y."/>
            <person name="Nagai Y."/>
            <person name="Toyoda A."/>
            <person name="Suzuki Y."/>
            <person name="Arimoto A."/>
            <person name="Ishii H."/>
            <person name="Satoh N."/>
            <person name="Nishiyama T."/>
            <person name="Hasebe M."/>
            <person name="Maruyama T."/>
            <person name="Minagawa J."/>
            <person name="Obokata J."/>
            <person name="Shigenobu S."/>
        </authorList>
    </citation>
    <scope>NUCLEOTIDE SEQUENCE [LARGE SCALE GENOMIC DNA]</scope>
</reference>
<sequence length="99" mass="11840">MLESVITKETMRDGFRRFFREFSDADAEPKDLWDAIEEASRENPPEWDGLNRNLNCITSNWVSQAGYPIVTIKRDDHSQLLFQQKRFFMLPEQRQKLME</sequence>
<dbReference type="InterPro" id="IPR050344">
    <property type="entry name" value="Peptidase_M1_aminopeptidases"/>
</dbReference>
<dbReference type="EMBL" id="BMAT01000164">
    <property type="protein sequence ID" value="GFR61003.1"/>
    <property type="molecule type" value="Genomic_DNA"/>
</dbReference>
<keyword evidence="1" id="KW-0031">Aminopeptidase</keyword>
<organism evidence="1 2">
    <name type="scientific">Elysia marginata</name>
    <dbReference type="NCBI Taxonomy" id="1093978"/>
    <lineage>
        <taxon>Eukaryota</taxon>
        <taxon>Metazoa</taxon>
        <taxon>Spiralia</taxon>
        <taxon>Lophotrochozoa</taxon>
        <taxon>Mollusca</taxon>
        <taxon>Gastropoda</taxon>
        <taxon>Heterobranchia</taxon>
        <taxon>Euthyneura</taxon>
        <taxon>Panpulmonata</taxon>
        <taxon>Sacoglossa</taxon>
        <taxon>Placobranchoidea</taxon>
        <taxon>Plakobranchidae</taxon>
        <taxon>Elysia</taxon>
    </lineage>
</organism>
<gene>
    <name evidence="1" type="ORF">ElyMa_000093400</name>
</gene>
<dbReference type="GO" id="GO:0042277">
    <property type="term" value="F:peptide binding"/>
    <property type="evidence" value="ECO:0007669"/>
    <property type="project" value="TreeGrafter"/>
</dbReference>
<dbReference type="Gene3D" id="1.10.390.10">
    <property type="entry name" value="Neutral Protease Domain 2"/>
    <property type="match status" value="1"/>
</dbReference>
<evidence type="ECO:0000313" key="1">
    <source>
        <dbReference type="EMBL" id="GFR61003.1"/>
    </source>
</evidence>
<keyword evidence="1" id="KW-0378">Hydrolase</keyword>
<dbReference type="GO" id="GO:0005615">
    <property type="term" value="C:extracellular space"/>
    <property type="evidence" value="ECO:0007669"/>
    <property type="project" value="TreeGrafter"/>
</dbReference>
<keyword evidence="1" id="KW-0645">Protease</keyword>
<dbReference type="InterPro" id="IPR027268">
    <property type="entry name" value="Peptidase_M4/M1_CTD_sf"/>
</dbReference>